<dbReference type="RefSeq" id="WP_146300604.1">
    <property type="nucleotide sequence ID" value="NZ_CP042301.2"/>
</dbReference>
<proteinExistence type="predicted"/>
<protein>
    <submittedName>
        <fullName evidence="1">Uncharacterized protein</fullName>
    </submittedName>
</protein>
<organism evidence="1 2">
    <name type="scientific">Nitratireductor mangrovi</name>
    <dbReference type="NCBI Taxonomy" id="2599600"/>
    <lineage>
        <taxon>Bacteria</taxon>
        <taxon>Pseudomonadati</taxon>
        <taxon>Pseudomonadota</taxon>
        <taxon>Alphaproteobacteria</taxon>
        <taxon>Hyphomicrobiales</taxon>
        <taxon>Phyllobacteriaceae</taxon>
        <taxon>Nitratireductor</taxon>
    </lineage>
</organism>
<dbReference type="KEGG" id="niy:FQ775_17140"/>
<dbReference type="Proteomes" id="UP000321389">
    <property type="component" value="Chromosome"/>
</dbReference>
<keyword evidence="2" id="KW-1185">Reference proteome</keyword>
<evidence type="ECO:0000313" key="1">
    <source>
        <dbReference type="EMBL" id="QDZ01963.1"/>
    </source>
</evidence>
<reference evidence="1" key="1">
    <citation type="submission" date="2020-04" db="EMBL/GenBank/DDBJ databases">
        <title>Nitratireductor sp. nov. isolated from mangrove soil.</title>
        <authorList>
            <person name="Ye Y."/>
        </authorList>
    </citation>
    <scope>NUCLEOTIDE SEQUENCE</scope>
    <source>
        <strain evidence="1">SY7</strain>
    </source>
</reference>
<dbReference type="EMBL" id="CP042301">
    <property type="protein sequence ID" value="QDZ01963.1"/>
    <property type="molecule type" value="Genomic_DNA"/>
</dbReference>
<dbReference type="AlphaFoldDB" id="A0A5B8L282"/>
<accession>A0A5B8L282</accession>
<name>A0A5B8L282_9HYPH</name>
<evidence type="ECO:0000313" key="2">
    <source>
        <dbReference type="Proteomes" id="UP000321389"/>
    </source>
</evidence>
<gene>
    <name evidence="1" type="ORF">FQ775_17140</name>
</gene>
<sequence>MKLPELPSPIKDVVRKRIRSAPGFVLQKLFGADEVRTSYWREAGFFAVMFGDRAFQRDIERLEREYGTPLPSVVAMRAGDVGYILSGRMIILGGIWTVVGNKPAFGVGPKGSALITNATIDQTGFRRIKYDIQGVFLYGEELSDSEAARDLEDVLVRSTSPLIPRSPLNADSRE</sequence>